<keyword evidence="3" id="KW-1185">Reference proteome</keyword>
<evidence type="ECO:0000313" key="3">
    <source>
        <dbReference type="Proteomes" id="UP000295390"/>
    </source>
</evidence>
<accession>A0A4R6TDX4</accession>
<dbReference type="OrthoDB" id="1190677at2"/>
<sequence length="63" mass="6822">MKKSILTLGKVLNKIEQKTINGGGHPACYSHSDCPGTMGCCNGGYGEMGICLTFDQYQKYCNL</sequence>
<dbReference type="EMBL" id="SNYH01000005">
    <property type="protein sequence ID" value="TDQ23967.1"/>
    <property type="molecule type" value="Genomic_DNA"/>
</dbReference>
<dbReference type="GO" id="GO:0030414">
    <property type="term" value="F:peptidase inhibitor activity"/>
    <property type="evidence" value="ECO:0007669"/>
    <property type="project" value="InterPro"/>
</dbReference>
<organism evidence="2 3">
    <name type="scientific">Tenacibaculum caenipelagi</name>
    <dbReference type="NCBI Taxonomy" id="1325435"/>
    <lineage>
        <taxon>Bacteria</taxon>
        <taxon>Pseudomonadati</taxon>
        <taxon>Bacteroidota</taxon>
        <taxon>Flavobacteriia</taxon>
        <taxon>Flavobacteriales</taxon>
        <taxon>Flavobacteriaceae</taxon>
        <taxon>Tenacibaculum</taxon>
    </lineage>
</organism>
<dbReference type="InterPro" id="IPR008197">
    <property type="entry name" value="WAP_dom"/>
</dbReference>
<proteinExistence type="predicted"/>
<dbReference type="Proteomes" id="UP000295390">
    <property type="component" value="Unassembled WGS sequence"/>
</dbReference>
<comment type="caution">
    <text evidence="2">The sequence shown here is derived from an EMBL/GenBank/DDBJ whole genome shotgun (WGS) entry which is preliminary data.</text>
</comment>
<evidence type="ECO:0000313" key="2">
    <source>
        <dbReference type="EMBL" id="TDQ23967.1"/>
    </source>
</evidence>
<dbReference type="AlphaFoldDB" id="A0A4R6TDX4"/>
<dbReference type="Pfam" id="PF00095">
    <property type="entry name" value="WAP"/>
    <property type="match status" value="1"/>
</dbReference>
<name>A0A4R6TDX4_9FLAO</name>
<evidence type="ECO:0000259" key="1">
    <source>
        <dbReference type="Pfam" id="PF00095"/>
    </source>
</evidence>
<feature type="domain" description="WAP" evidence="1">
    <location>
        <begin position="26"/>
        <end position="51"/>
    </location>
</feature>
<dbReference type="GO" id="GO:0005576">
    <property type="term" value="C:extracellular region"/>
    <property type="evidence" value="ECO:0007669"/>
    <property type="project" value="InterPro"/>
</dbReference>
<dbReference type="RefSeq" id="WP_133537241.1">
    <property type="nucleotide sequence ID" value="NZ_SNYH01000005.1"/>
</dbReference>
<gene>
    <name evidence="2" type="ORF">DFQ07_2506</name>
</gene>
<reference evidence="2 3" key="1">
    <citation type="submission" date="2019-03" db="EMBL/GenBank/DDBJ databases">
        <title>Genomic Encyclopedia of Type Strains, Phase III (KMG-III): the genomes of soil and plant-associated and newly described type strains.</title>
        <authorList>
            <person name="Whitman W."/>
        </authorList>
    </citation>
    <scope>NUCLEOTIDE SEQUENCE [LARGE SCALE GENOMIC DNA]</scope>
    <source>
        <strain evidence="2 3">CECT 8283</strain>
    </source>
</reference>
<protein>
    <submittedName>
        <fullName evidence="2">WAP-type (Whey Acidic protein) with four-disulfide core</fullName>
    </submittedName>
</protein>